<organism evidence="8 9">
    <name type="scientific">Thiomonas bhubaneswarensis</name>
    <dbReference type="NCBI Taxonomy" id="339866"/>
    <lineage>
        <taxon>Bacteria</taxon>
        <taxon>Pseudomonadati</taxon>
        <taxon>Pseudomonadota</taxon>
        <taxon>Betaproteobacteria</taxon>
        <taxon>Burkholderiales</taxon>
        <taxon>Thiomonas</taxon>
    </lineage>
</organism>
<protein>
    <recommendedName>
        <fullName evidence="7">Endolytic murein transglycosylase</fullName>
        <ecNumber evidence="7">4.2.2.29</ecNumber>
    </recommendedName>
    <alternativeName>
        <fullName evidence="7">Peptidoglycan lytic transglycosylase</fullName>
    </alternativeName>
    <alternativeName>
        <fullName evidence="7">Peptidoglycan polymerization terminase</fullName>
    </alternativeName>
</protein>
<keyword evidence="4 7" id="KW-0472">Membrane</keyword>
<keyword evidence="7" id="KW-0997">Cell inner membrane</keyword>
<dbReference type="Gene3D" id="3.30.160.60">
    <property type="entry name" value="Classic Zinc Finger"/>
    <property type="match status" value="1"/>
</dbReference>
<dbReference type="NCBIfam" id="TIGR00247">
    <property type="entry name" value="endolytic transglycosylase MltG"/>
    <property type="match status" value="1"/>
</dbReference>
<dbReference type="EC" id="4.2.2.29" evidence="7"/>
<keyword evidence="9" id="KW-1185">Reference proteome</keyword>
<keyword evidence="3 7" id="KW-1133">Transmembrane helix</keyword>
<evidence type="ECO:0000256" key="3">
    <source>
        <dbReference type="ARBA" id="ARBA00022989"/>
    </source>
</evidence>
<dbReference type="GO" id="GO:0008932">
    <property type="term" value="F:lytic endotransglycosylase activity"/>
    <property type="evidence" value="ECO:0007669"/>
    <property type="project" value="UniProtKB-UniRule"/>
</dbReference>
<dbReference type="HAMAP" id="MF_02065">
    <property type="entry name" value="MltG"/>
    <property type="match status" value="1"/>
</dbReference>
<dbReference type="AlphaFoldDB" id="A0A0K6I7A7"/>
<dbReference type="Proteomes" id="UP000183649">
    <property type="component" value="Unassembled WGS sequence"/>
</dbReference>
<comment type="catalytic activity">
    <reaction evidence="7">
        <text>a peptidoglycan chain = a peptidoglycan chain with N-acetyl-1,6-anhydromuramyl-[peptide] at the reducing end + a peptidoglycan chain with N-acetylglucosamine at the non-reducing end.</text>
        <dbReference type="EC" id="4.2.2.29"/>
    </reaction>
</comment>
<dbReference type="STRING" id="339866.GCA_001418255_02358"/>
<evidence type="ECO:0000256" key="2">
    <source>
        <dbReference type="ARBA" id="ARBA00022692"/>
    </source>
</evidence>
<keyword evidence="1 7" id="KW-1003">Cell membrane</keyword>
<keyword evidence="6 7" id="KW-0961">Cell wall biogenesis/degradation</keyword>
<dbReference type="PANTHER" id="PTHR30518:SF2">
    <property type="entry name" value="ENDOLYTIC MUREIN TRANSGLYCOSYLASE"/>
    <property type="match status" value="1"/>
</dbReference>
<feature type="site" description="Important for catalytic activity" evidence="7">
    <location>
        <position position="213"/>
    </location>
</feature>
<evidence type="ECO:0000256" key="4">
    <source>
        <dbReference type="ARBA" id="ARBA00023136"/>
    </source>
</evidence>
<keyword evidence="2 7" id="KW-0812">Transmembrane</keyword>
<dbReference type="CDD" id="cd08010">
    <property type="entry name" value="MltG_like"/>
    <property type="match status" value="1"/>
</dbReference>
<dbReference type="GO" id="GO:0071555">
    <property type="term" value="P:cell wall organization"/>
    <property type="evidence" value="ECO:0007669"/>
    <property type="project" value="UniProtKB-KW"/>
</dbReference>
<dbReference type="EMBL" id="CYHF01000008">
    <property type="protein sequence ID" value="CUA99010.1"/>
    <property type="molecule type" value="Genomic_DNA"/>
</dbReference>
<accession>A0A0K6I7A7</accession>
<evidence type="ECO:0000256" key="7">
    <source>
        <dbReference type="HAMAP-Rule" id="MF_02065"/>
    </source>
</evidence>
<evidence type="ECO:0000313" key="9">
    <source>
        <dbReference type="Proteomes" id="UP000183649"/>
    </source>
</evidence>
<keyword evidence="5 7" id="KW-0456">Lyase</keyword>
<dbReference type="GO" id="GO:0005886">
    <property type="term" value="C:plasma membrane"/>
    <property type="evidence" value="ECO:0007669"/>
    <property type="project" value="UniProtKB-UniRule"/>
</dbReference>
<evidence type="ECO:0000256" key="1">
    <source>
        <dbReference type="ARBA" id="ARBA00022475"/>
    </source>
</evidence>
<evidence type="ECO:0000256" key="5">
    <source>
        <dbReference type="ARBA" id="ARBA00023239"/>
    </source>
</evidence>
<dbReference type="Pfam" id="PF02618">
    <property type="entry name" value="YceG"/>
    <property type="match status" value="1"/>
</dbReference>
<name>A0A0K6I7A7_9BURK</name>
<comment type="similarity">
    <text evidence="7">Belongs to the transglycosylase MltG family.</text>
</comment>
<dbReference type="Gene3D" id="3.30.1490.480">
    <property type="entry name" value="Endolytic murein transglycosylase"/>
    <property type="match status" value="1"/>
</dbReference>
<reference evidence="9" key="1">
    <citation type="submission" date="2015-08" db="EMBL/GenBank/DDBJ databases">
        <authorList>
            <person name="Varghese N."/>
        </authorList>
    </citation>
    <scope>NUCLEOTIDE SEQUENCE [LARGE SCALE GENOMIC DNA]</scope>
    <source>
        <strain evidence="9">DSM 18181</strain>
    </source>
</reference>
<gene>
    <name evidence="7" type="primary">mltG</name>
    <name evidence="8" type="ORF">Ga0061069_108130</name>
</gene>
<comment type="function">
    <text evidence="7">Functions as a peptidoglycan terminase that cleaves nascent peptidoglycan strands endolytically to terminate their elongation.</text>
</comment>
<dbReference type="GO" id="GO:0009252">
    <property type="term" value="P:peptidoglycan biosynthetic process"/>
    <property type="evidence" value="ECO:0007669"/>
    <property type="project" value="UniProtKB-UniRule"/>
</dbReference>
<proteinExistence type="inferred from homology"/>
<evidence type="ECO:0000256" key="6">
    <source>
        <dbReference type="ARBA" id="ARBA00023316"/>
    </source>
</evidence>
<dbReference type="PANTHER" id="PTHR30518">
    <property type="entry name" value="ENDOLYTIC MUREIN TRANSGLYCOSYLASE"/>
    <property type="match status" value="1"/>
</dbReference>
<evidence type="ECO:0000313" key="8">
    <source>
        <dbReference type="EMBL" id="CUA99010.1"/>
    </source>
</evidence>
<sequence length="330" mass="35915">MLKKLLILALVAMLALIGAGAWWASQPIALRESPLDFSVKPGSSALSAAKQIREQGADLQPRLFYWLARITGRGAELKAGSYEITTGISPWSLLERMARGDQTLLAVTIPEGWTFRQMLQTLASAPGLQHDVGDLTPQQIMQRIGAPPQIPPEGAFFPDTYLYARGSSEIDVLRRAYQAMQKRLAAAWAQRAPDLPLKTPEQALILASLIEKETGDAADRDKIAAVFINRLRAGMPLQSDPTVIYGMGLRFQGNLTKRDLQTPTAYNTYVINGLPPTPIALPGEASLYAALHPAPIKALYFVARGNGSSQFSDTLAEHNAAVARYILKTP</sequence>
<dbReference type="InterPro" id="IPR003770">
    <property type="entry name" value="MLTG-like"/>
</dbReference>